<dbReference type="EMBL" id="LUCH01017281">
    <property type="protein sequence ID" value="KAF5395136.1"/>
    <property type="molecule type" value="Genomic_DNA"/>
</dbReference>
<gene>
    <name evidence="2" type="ORF">PHET_07298</name>
</gene>
<accession>A0A8J4WCW4</accession>
<name>A0A8J4WCW4_9TREM</name>
<reference evidence="2" key="1">
    <citation type="submission" date="2019-05" db="EMBL/GenBank/DDBJ databases">
        <title>Annotation for the trematode Paragonimus heterotremus.</title>
        <authorList>
            <person name="Choi Y.-J."/>
        </authorList>
    </citation>
    <scope>NUCLEOTIDE SEQUENCE</scope>
    <source>
        <strain evidence="2">LC</strain>
    </source>
</reference>
<sequence length="128" mass="14680">MCLEDRYDNCGQYIEGTGQAVHLQECSHELFSNVFPVLSVDEVDDYFARHSECRNPSGHLPKPAISPSERNQSRCDLFQNGQPVHSQPTDSHLGDQRQLWQSRSNSKRARRWKTAARALVPSFYFTDP</sequence>
<proteinExistence type="predicted"/>
<organism evidence="2 3">
    <name type="scientific">Paragonimus heterotremus</name>
    <dbReference type="NCBI Taxonomy" id="100268"/>
    <lineage>
        <taxon>Eukaryota</taxon>
        <taxon>Metazoa</taxon>
        <taxon>Spiralia</taxon>
        <taxon>Lophotrochozoa</taxon>
        <taxon>Platyhelminthes</taxon>
        <taxon>Trematoda</taxon>
        <taxon>Digenea</taxon>
        <taxon>Plagiorchiida</taxon>
        <taxon>Troglotremata</taxon>
        <taxon>Troglotrematidae</taxon>
        <taxon>Paragonimus</taxon>
    </lineage>
</organism>
<feature type="region of interest" description="Disordered" evidence="1">
    <location>
        <begin position="52"/>
        <end position="108"/>
    </location>
</feature>
<feature type="compositionally biased region" description="Polar residues" evidence="1">
    <location>
        <begin position="79"/>
        <end position="90"/>
    </location>
</feature>
<evidence type="ECO:0000256" key="1">
    <source>
        <dbReference type="SAM" id="MobiDB-lite"/>
    </source>
</evidence>
<keyword evidence="3" id="KW-1185">Reference proteome</keyword>
<comment type="caution">
    <text evidence="2">The sequence shown here is derived from an EMBL/GenBank/DDBJ whole genome shotgun (WGS) entry which is preliminary data.</text>
</comment>
<protein>
    <submittedName>
        <fullName evidence="2">Uncharacterized protein</fullName>
    </submittedName>
</protein>
<evidence type="ECO:0000313" key="3">
    <source>
        <dbReference type="Proteomes" id="UP000748531"/>
    </source>
</evidence>
<dbReference type="Proteomes" id="UP000748531">
    <property type="component" value="Unassembled WGS sequence"/>
</dbReference>
<dbReference type="AlphaFoldDB" id="A0A8J4WCW4"/>
<dbReference type="OrthoDB" id="6264044at2759"/>
<evidence type="ECO:0000313" key="2">
    <source>
        <dbReference type="EMBL" id="KAF5395136.1"/>
    </source>
</evidence>